<dbReference type="InterPro" id="IPR016187">
    <property type="entry name" value="CTDL_fold"/>
</dbReference>
<organism evidence="3 4">
    <name type="scientific">Hucho hucho</name>
    <name type="common">huchen</name>
    <dbReference type="NCBI Taxonomy" id="62062"/>
    <lineage>
        <taxon>Eukaryota</taxon>
        <taxon>Metazoa</taxon>
        <taxon>Chordata</taxon>
        <taxon>Craniata</taxon>
        <taxon>Vertebrata</taxon>
        <taxon>Euteleostomi</taxon>
        <taxon>Actinopterygii</taxon>
        <taxon>Neopterygii</taxon>
        <taxon>Teleostei</taxon>
        <taxon>Protacanthopterygii</taxon>
        <taxon>Salmoniformes</taxon>
        <taxon>Salmonidae</taxon>
        <taxon>Salmoninae</taxon>
        <taxon>Hucho</taxon>
    </lineage>
</organism>
<dbReference type="InterPro" id="IPR016186">
    <property type="entry name" value="C-type_lectin-like/link_sf"/>
</dbReference>
<proteinExistence type="predicted"/>
<keyword evidence="4" id="KW-1185">Reference proteome</keyword>
<dbReference type="SUPFAM" id="SSF56436">
    <property type="entry name" value="C-type lectin-like"/>
    <property type="match status" value="1"/>
</dbReference>
<dbReference type="Ensembl" id="ENSHHUT00000044102.1">
    <property type="protein sequence ID" value="ENSHHUP00000042491.1"/>
    <property type="gene ID" value="ENSHHUG00000026138.1"/>
</dbReference>
<evidence type="ECO:0000313" key="4">
    <source>
        <dbReference type="Proteomes" id="UP000314982"/>
    </source>
</evidence>
<sequence length="154" mass="17513">MISCTMLVFLCIVSLLSLLSQKSCDMGWYSFSGCCHKYVASPLDWANAKSCRVAQGASLASVHSENEHKFIQKLVKSQDPAERYTWIGLYDTDKEGRWMWSDGSKMDLITKTVKTNVYQVKLWNDYMVVLVVEVVVVPLKCKSGVGMHFFLLLR</sequence>
<evidence type="ECO:0000259" key="2">
    <source>
        <dbReference type="PROSITE" id="PS50041"/>
    </source>
</evidence>
<dbReference type="GeneTree" id="ENSGT00940000174731"/>
<dbReference type="InterPro" id="IPR001304">
    <property type="entry name" value="C-type_lectin-like"/>
</dbReference>
<reference evidence="3" key="3">
    <citation type="submission" date="2025-09" db="UniProtKB">
        <authorList>
            <consortium name="Ensembl"/>
        </authorList>
    </citation>
    <scope>IDENTIFICATION</scope>
</reference>
<dbReference type="Proteomes" id="UP000314982">
    <property type="component" value="Unassembled WGS sequence"/>
</dbReference>
<name>A0A4W5MU58_9TELE</name>
<dbReference type="SMART" id="SM00034">
    <property type="entry name" value="CLECT"/>
    <property type="match status" value="1"/>
</dbReference>
<dbReference type="AlphaFoldDB" id="A0A4W5MU58"/>
<dbReference type="Gene3D" id="3.10.100.10">
    <property type="entry name" value="Mannose-Binding Protein A, subunit A"/>
    <property type="match status" value="1"/>
</dbReference>
<keyword evidence="1" id="KW-0732">Signal</keyword>
<feature type="signal peptide" evidence="1">
    <location>
        <begin position="1"/>
        <end position="21"/>
    </location>
</feature>
<dbReference type="InterPro" id="IPR050111">
    <property type="entry name" value="C-type_lectin/snaclec_domain"/>
</dbReference>
<evidence type="ECO:0000256" key="1">
    <source>
        <dbReference type="SAM" id="SignalP"/>
    </source>
</evidence>
<evidence type="ECO:0000313" key="3">
    <source>
        <dbReference type="Ensembl" id="ENSHHUP00000042491.1"/>
    </source>
</evidence>
<dbReference type="Pfam" id="PF00059">
    <property type="entry name" value="Lectin_C"/>
    <property type="match status" value="1"/>
</dbReference>
<dbReference type="PANTHER" id="PTHR22803">
    <property type="entry name" value="MANNOSE, PHOSPHOLIPASE, LECTIN RECEPTOR RELATED"/>
    <property type="match status" value="1"/>
</dbReference>
<reference evidence="3" key="2">
    <citation type="submission" date="2025-08" db="UniProtKB">
        <authorList>
            <consortium name="Ensembl"/>
        </authorList>
    </citation>
    <scope>IDENTIFICATION</scope>
</reference>
<feature type="chain" id="PRO_5021352030" description="C-type lectin domain-containing protein" evidence="1">
    <location>
        <begin position="22"/>
        <end position="154"/>
    </location>
</feature>
<feature type="domain" description="C-type lectin" evidence="2">
    <location>
        <begin position="31"/>
        <end position="125"/>
    </location>
</feature>
<dbReference type="PROSITE" id="PS50041">
    <property type="entry name" value="C_TYPE_LECTIN_2"/>
    <property type="match status" value="1"/>
</dbReference>
<dbReference type="STRING" id="62062.ENSHHUP00000042491"/>
<reference evidence="4" key="1">
    <citation type="submission" date="2018-06" db="EMBL/GenBank/DDBJ databases">
        <title>Genome assembly of Danube salmon.</title>
        <authorList>
            <person name="Macqueen D.J."/>
            <person name="Gundappa M.K."/>
        </authorList>
    </citation>
    <scope>NUCLEOTIDE SEQUENCE [LARGE SCALE GENOMIC DNA]</scope>
</reference>
<accession>A0A4W5MU58</accession>
<protein>
    <recommendedName>
        <fullName evidence="2">C-type lectin domain-containing protein</fullName>
    </recommendedName>
</protein>